<keyword evidence="1" id="KW-0812">Transmembrane</keyword>
<keyword evidence="1" id="KW-1133">Transmembrane helix</keyword>
<accession>A0ABW3I1A8</accession>
<feature type="transmembrane region" description="Helical" evidence="1">
    <location>
        <begin position="25"/>
        <end position="46"/>
    </location>
</feature>
<dbReference type="EMBL" id="JBHTJM010000006">
    <property type="protein sequence ID" value="MFD0963518.1"/>
    <property type="molecule type" value="Genomic_DNA"/>
</dbReference>
<name>A0ABW3I1A8_9FLAO</name>
<protein>
    <submittedName>
        <fullName evidence="2">Metal-dependent hydrolase</fullName>
    </submittedName>
</protein>
<feature type="transmembrane region" description="Helical" evidence="1">
    <location>
        <begin position="141"/>
        <end position="166"/>
    </location>
</feature>
<dbReference type="Proteomes" id="UP001596997">
    <property type="component" value="Unassembled WGS sequence"/>
</dbReference>
<feature type="transmembrane region" description="Helical" evidence="1">
    <location>
        <begin position="83"/>
        <end position="99"/>
    </location>
</feature>
<organism evidence="2 3">
    <name type="scientific">Pseudofulvibacter geojedonensis</name>
    <dbReference type="NCBI Taxonomy" id="1123758"/>
    <lineage>
        <taxon>Bacteria</taxon>
        <taxon>Pseudomonadati</taxon>
        <taxon>Bacteroidota</taxon>
        <taxon>Flavobacteriia</taxon>
        <taxon>Flavobacteriales</taxon>
        <taxon>Flavobacteriaceae</taxon>
        <taxon>Pseudofulvibacter</taxon>
    </lineage>
</organism>
<dbReference type="Pfam" id="PF04307">
    <property type="entry name" value="YdjM"/>
    <property type="match status" value="1"/>
</dbReference>
<reference evidence="3" key="1">
    <citation type="journal article" date="2019" name="Int. J. Syst. Evol. Microbiol.">
        <title>The Global Catalogue of Microorganisms (GCM) 10K type strain sequencing project: providing services to taxonomists for standard genome sequencing and annotation.</title>
        <authorList>
            <consortium name="The Broad Institute Genomics Platform"/>
            <consortium name="The Broad Institute Genome Sequencing Center for Infectious Disease"/>
            <person name="Wu L."/>
            <person name="Ma J."/>
        </authorList>
    </citation>
    <scope>NUCLEOTIDE SEQUENCE [LARGE SCALE GENOMIC DNA]</scope>
    <source>
        <strain evidence="3">CCUG 62114</strain>
    </source>
</reference>
<gene>
    <name evidence="2" type="ORF">ACFQ1O_05850</name>
</gene>
<keyword evidence="2" id="KW-0378">Hydrolase</keyword>
<sequence length="176" mass="19764">MASAFGHALVGYTFSKVLDKNQSGILMALAIISSILPDIDVISFKLGISYNHWLGHRGLTHSILFSIIWALLLSFIFGKQRKVIFFLVLFLGTMSHAMLDAMTTGGEGVGFLIPYNETRYFFPFRPILVSPIGVERFFSKWGWKVICSEFIWIGIPCLVVLGINVFKNKILNINAE</sequence>
<dbReference type="GO" id="GO:0016787">
    <property type="term" value="F:hydrolase activity"/>
    <property type="evidence" value="ECO:0007669"/>
    <property type="project" value="UniProtKB-KW"/>
</dbReference>
<keyword evidence="3" id="KW-1185">Reference proteome</keyword>
<dbReference type="PANTHER" id="PTHR35531">
    <property type="entry name" value="INNER MEMBRANE PROTEIN YBCI-RELATED"/>
    <property type="match status" value="1"/>
</dbReference>
<comment type="caution">
    <text evidence="2">The sequence shown here is derived from an EMBL/GenBank/DDBJ whole genome shotgun (WGS) entry which is preliminary data.</text>
</comment>
<dbReference type="InterPro" id="IPR007404">
    <property type="entry name" value="YdjM-like"/>
</dbReference>
<feature type="transmembrane region" description="Helical" evidence="1">
    <location>
        <begin position="58"/>
        <end position="76"/>
    </location>
</feature>
<evidence type="ECO:0000313" key="2">
    <source>
        <dbReference type="EMBL" id="MFD0963518.1"/>
    </source>
</evidence>
<keyword evidence="1" id="KW-0472">Membrane</keyword>
<proteinExistence type="predicted"/>
<dbReference type="RefSeq" id="WP_377714316.1">
    <property type="nucleotide sequence ID" value="NZ_JBHTJM010000006.1"/>
</dbReference>
<evidence type="ECO:0000256" key="1">
    <source>
        <dbReference type="SAM" id="Phobius"/>
    </source>
</evidence>
<evidence type="ECO:0000313" key="3">
    <source>
        <dbReference type="Proteomes" id="UP001596997"/>
    </source>
</evidence>
<dbReference type="PANTHER" id="PTHR35531:SF1">
    <property type="entry name" value="INNER MEMBRANE PROTEIN YBCI-RELATED"/>
    <property type="match status" value="1"/>
</dbReference>